<feature type="region of interest" description="Disordered" evidence="1">
    <location>
        <begin position="1"/>
        <end position="43"/>
    </location>
</feature>
<evidence type="ECO:0000256" key="1">
    <source>
        <dbReference type="SAM" id="MobiDB-lite"/>
    </source>
</evidence>
<gene>
    <name evidence="2" type="ORF">GCM10008967_28790</name>
</gene>
<dbReference type="NCBIfam" id="TIGR04399">
    <property type="entry name" value="acc_Sec_SLAP"/>
    <property type="match status" value="1"/>
</dbReference>
<reference evidence="3" key="1">
    <citation type="journal article" date="2019" name="Int. J. Syst. Evol. Microbiol.">
        <title>The Global Catalogue of Microorganisms (GCM) 10K type strain sequencing project: providing services to taxonomists for standard genome sequencing and annotation.</title>
        <authorList>
            <consortium name="The Broad Institute Genomics Platform"/>
            <consortium name="The Broad Institute Genome Sequencing Center for Infectious Disease"/>
            <person name="Wu L."/>
            <person name="Ma J."/>
        </authorList>
    </citation>
    <scope>NUCLEOTIDE SEQUENCE [LARGE SCALE GENOMIC DNA]</scope>
    <source>
        <strain evidence="3">JCM 9731</strain>
    </source>
</reference>
<evidence type="ECO:0000313" key="2">
    <source>
        <dbReference type="EMBL" id="GAA0336698.1"/>
    </source>
</evidence>
<dbReference type="EMBL" id="BAAADJ010000048">
    <property type="protein sequence ID" value="GAA0336698.1"/>
    <property type="molecule type" value="Genomic_DNA"/>
</dbReference>
<keyword evidence="3" id="KW-1185">Reference proteome</keyword>
<dbReference type="InterPro" id="IPR030910">
    <property type="entry name" value="SLAP_dom"/>
</dbReference>
<dbReference type="Proteomes" id="UP001500782">
    <property type="component" value="Unassembled WGS sequence"/>
</dbReference>
<comment type="caution">
    <text evidence="2">The sequence shown here is derived from an EMBL/GenBank/DDBJ whole genome shotgun (WGS) entry which is preliminary data.</text>
</comment>
<name>A0ABP3G6M7_9BACI</name>
<organism evidence="2 3">
    <name type="scientific">Bacillus carboniphilus</name>
    <dbReference type="NCBI Taxonomy" id="86663"/>
    <lineage>
        <taxon>Bacteria</taxon>
        <taxon>Bacillati</taxon>
        <taxon>Bacillota</taxon>
        <taxon>Bacilli</taxon>
        <taxon>Bacillales</taxon>
        <taxon>Bacillaceae</taxon>
        <taxon>Bacillus</taxon>
    </lineage>
</organism>
<accession>A0ABP3G6M7</accession>
<protein>
    <submittedName>
        <fullName evidence="2">Accessory Sec system S-layer assembly protein</fullName>
    </submittedName>
</protein>
<evidence type="ECO:0000313" key="3">
    <source>
        <dbReference type="Proteomes" id="UP001500782"/>
    </source>
</evidence>
<proteinExistence type="predicted"/>
<dbReference type="NCBIfam" id="TIGR04398">
    <property type="entry name" value="SLAP_DUP"/>
    <property type="match status" value="2"/>
</dbReference>
<sequence length="299" mass="34122">MIPFFNRKKDEKIKKKGKDSSFSSDDLQLGNENPGDSDKEIHPELSFHPTWKLTPEQQYVFRFLNNDLAPLKPNQISLSGVELNQGQDELEVTAFVRNSLPKEIQIHEIELMLLDENDQVLARHFFNFDEIGKIPAHSSRPWVFKFPKSSVTANELPEENWRLAFNLNTMRKHQLDLDPAWKEKMSDEQVEQLRAIVHKLPALGKTEFNLTGIEMKKLSEGQLAITVLLRNGNSRDVTISKLPLQVAGGDGQVVARGQFELPDMVVKANTSKPWTFIFPPNLVQLEELPSKWMVSVVNA</sequence>
<dbReference type="RefSeq" id="WP_343800215.1">
    <property type="nucleotide sequence ID" value="NZ_BAAADJ010000048.1"/>
</dbReference>
<dbReference type="InterPro" id="IPR030911">
    <property type="entry name" value="Sec_acc_SLAP"/>
</dbReference>